<evidence type="ECO:0000313" key="7">
    <source>
        <dbReference type="RefSeq" id="XP_014644753.1"/>
    </source>
</evidence>
<keyword evidence="3 5" id="KW-1133">Transmembrane helix</keyword>
<evidence type="ECO:0000256" key="4">
    <source>
        <dbReference type="ARBA" id="ARBA00023136"/>
    </source>
</evidence>
<evidence type="ECO:0000256" key="1">
    <source>
        <dbReference type="ARBA" id="ARBA00004167"/>
    </source>
</evidence>
<keyword evidence="6" id="KW-1185">Reference proteome</keyword>
<dbReference type="Pfam" id="PF15831">
    <property type="entry name" value="SMIM5_18_22"/>
    <property type="match status" value="1"/>
</dbReference>
<reference evidence="7 8" key="1">
    <citation type="submission" date="2025-05" db="UniProtKB">
        <authorList>
            <consortium name="RefSeq"/>
        </authorList>
    </citation>
    <scope>IDENTIFICATION</scope>
</reference>
<keyword evidence="2 5" id="KW-0812">Transmembrane</keyword>
<dbReference type="InterPro" id="IPR031671">
    <property type="entry name" value="SMIM5/18/22"/>
</dbReference>
<dbReference type="GeneID" id="106802220"/>
<evidence type="ECO:0000256" key="5">
    <source>
        <dbReference type="SAM" id="Phobius"/>
    </source>
</evidence>
<sequence length="61" mass="7107">MDKLITKQKHIWNDEFWQNPWDQGALVVIILFITTILFLTLFAILCGLLSPVEEVNECEES</sequence>
<evidence type="ECO:0000313" key="6">
    <source>
        <dbReference type="Proteomes" id="UP000694910"/>
    </source>
</evidence>
<name>A0ABM1CYX3_CERSS</name>
<dbReference type="RefSeq" id="XP_014644753.1">
    <property type="nucleotide sequence ID" value="XM_014789267.1"/>
</dbReference>
<proteinExistence type="predicted"/>
<gene>
    <name evidence="7 8" type="primary">LOC106802220</name>
</gene>
<evidence type="ECO:0000256" key="3">
    <source>
        <dbReference type="ARBA" id="ARBA00022989"/>
    </source>
</evidence>
<evidence type="ECO:0000313" key="8">
    <source>
        <dbReference type="RefSeq" id="XP_014644754.1"/>
    </source>
</evidence>
<feature type="transmembrane region" description="Helical" evidence="5">
    <location>
        <begin position="25"/>
        <end position="49"/>
    </location>
</feature>
<organism evidence="6 8">
    <name type="scientific">Ceratotherium simum simum</name>
    <name type="common">Southern white rhinoceros</name>
    <dbReference type="NCBI Taxonomy" id="73337"/>
    <lineage>
        <taxon>Eukaryota</taxon>
        <taxon>Metazoa</taxon>
        <taxon>Chordata</taxon>
        <taxon>Craniata</taxon>
        <taxon>Vertebrata</taxon>
        <taxon>Euteleostomi</taxon>
        <taxon>Mammalia</taxon>
        <taxon>Eutheria</taxon>
        <taxon>Laurasiatheria</taxon>
        <taxon>Perissodactyla</taxon>
        <taxon>Rhinocerotidae</taxon>
        <taxon>Ceratotherium</taxon>
    </lineage>
</organism>
<protein>
    <submittedName>
        <fullName evidence="7 8">Small integral membrane protein 6</fullName>
    </submittedName>
</protein>
<comment type="subcellular location">
    <subcellularLocation>
        <location evidence="1">Membrane</location>
        <topology evidence="1">Single-pass membrane protein</topology>
    </subcellularLocation>
</comment>
<accession>A0ABM1CYX3</accession>
<dbReference type="Proteomes" id="UP000694910">
    <property type="component" value="Unplaced"/>
</dbReference>
<evidence type="ECO:0000256" key="2">
    <source>
        <dbReference type="ARBA" id="ARBA00022692"/>
    </source>
</evidence>
<dbReference type="RefSeq" id="XP_014644754.1">
    <property type="nucleotide sequence ID" value="XM_014789268.1"/>
</dbReference>
<keyword evidence="4 5" id="KW-0472">Membrane</keyword>